<dbReference type="InterPro" id="IPR036028">
    <property type="entry name" value="SH3-like_dom_sf"/>
</dbReference>
<dbReference type="Pfam" id="PF00130">
    <property type="entry name" value="C1_1"/>
    <property type="match status" value="1"/>
</dbReference>
<evidence type="ECO:0000256" key="1">
    <source>
        <dbReference type="ARBA" id="ARBA00004278"/>
    </source>
</evidence>
<dbReference type="PROSITE" id="PS50081">
    <property type="entry name" value="ZF_DAG_PE_2"/>
    <property type="match status" value="1"/>
</dbReference>
<evidence type="ECO:0000259" key="13">
    <source>
        <dbReference type="PROSITE" id="PS50002"/>
    </source>
</evidence>
<dbReference type="FunFam" id="3.30.60.20:FF:000056">
    <property type="entry name" value="Uncharacterized protein, isoform C"/>
    <property type="match status" value="1"/>
</dbReference>
<dbReference type="Proteomes" id="UP000410492">
    <property type="component" value="Unassembled WGS sequence"/>
</dbReference>
<sequence>MGWMTLKAHLKELFSHKLEGETVTRERKLSAASTASSKNKWLKAFKSLKTPPPEAEKPKNQMYHAVSTIMSMRKNGAAATRELLKGDPDAHNFQEYTYKKITPCDVCSQVLRGHTRQGLKCRICKMNVHVDCQEKASKCQTKARLLRRQKSTSEIETRVPEPNVDDEKATEVDQIYQVLKQATEISNSRPRVNVELVPGDRTIGGPPQGAPVTQARKPGAANLAVVNPAPCSTTSASSSLSPRPVQNHITRSDLKARSTPSSPVHNRRLLSAKNIRMSSVELPDDNDKSPSSASASPCPSPVGNKKSHRLLPTNLYVVLYNFKSRHQDELDLKAGYKVTVIDTSDTDWWKGKCLGKIGFFPSKYVSKLSPGEKALQVTHNLQVSDGENGLMLLRDQIVIQVGEEVDGMVMIRSGDNRQGVCPIKFLQEV</sequence>
<evidence type="ECO:0000256" key="3">
    <source>
        <dbReference type="ARBA" id="ARBA00022443"/>
    </source>
</evidence>
<keyword evidence="9" id="KW-0862">Zinc</keyword>
<proteinExistence type="predicted"/>
<dbReference type="PANTHER" id="PTHR15135">
    <property type="entry name" value="STAC"/>
    <property type="match status" value="1"/>
</dbReference>
<evidence type="ECO:0000259" key="14">
    <source>
        <dbReference type="PROSITE" id="PS50081"/>
    </source>
</evidence>
<dbReference type="PRINTS" id="PR00452">
    <property type="entry name" value="SH3DOMAIN"/>
</dbReference>
<dbReference type="InterPro" id="IPR039688">
    <property type="entry name" value="STAC1/2/3"/>
</dbReference>
<keyword evidence="10" id="KW-0472">Membrane</keyword>
<dbReference type="Pfam" id="PF26085">
    <property type="entry name" value="SH3_20"/>
    <property type="match status" value="1"/>
</dbReference>
<keyword evidence="3 11" id="KW-0728">SH3 domain</keyword>
<evidence type="ECO:0000256" key="6">
    <source>
        <dbReference type="ARBA" id="ARBA00022723"/>
    </source>
</evidence>
<evidence type="ECO:0000256" key="5">
    <source>
        <dbReference type="ARBA" id="ARBA00022490"/>
    </source>
</evidence>
<feature type="compositionally biased region" description="Low complexity" evidence="12">
    <location>
        <begin position="230"/>
        <end position="244"/>
    </location>
</feature>
<dbReference type="InterPro" id="IPR059031">
    <property type="entry name" value="SH3_20"/>
</dbReference>
<dbReference type="CDD" id="cd20817">
    <property type="entry name" value="C1_Stac"/>
    <property type="match status" value="1"/>
</dbReference>
<dbReference type="SUPFAM" id="SSF57889">
    <property type="entry name" value="Cysteine-rich domain"/>
    <property type="match status" value="1"/>
</dbReference>
<dbReference type="GO" id="GO:0008270">
    <property type="term" value="F:zinc ion binding"/>
    <property type="evidence" value="ECO:0007669"/>
    <property type="project" value="UniProtKB-KW"/>
</dbReference>
<evidence type="ECO:0000256" key="11">
    <source>
        <dbReference type="PROSITE-ProRule" id="PRU00192"/>
    </source>
</evidence>
<dbReference type="GO" id="GO:0005737">
    <property type="term" value="C:cytoplasm"/>
    <property type="evidence" value="ECO:0007669"/>
    <property type="project" value="UniProtKB-SubCell"/>
</dbReference>
<keyword evidence="8" id="KW-0863">Zinc-finger</keyword>
<feature type="domain" description="SH3" evidence="13">
    <location>
        <begin position="311"/>
        <end position="370"/>
    </location>
</feature>
<dbReference type="PROSITE" id="PS50002">
    <property type="entry name" value="SH3"/>
    <property type="match status" value="1"/>
</dbReference>
<dbReference type="InterPro" id="IPR002219">
    <property type="entry name" value="PKC_DAG/PE"/>
</dbReference>
<evidence type="ECO:0000256" key="10">
    <source>
        <dbReference type="ARBA" id="ARBA00023136"/>
    </source>
</evidence>
<dbReference type="AlphaFoldDB" id="A0A653DXH3"/>
<evidence type="ECO:0000256" key="12">
    <source>
        <dbReference type="SAM" id="MobiDB-lite"/>
    </source>
</evidence>
<dbReference type="EMBL" id="CAACVG010015165">
    <property type="protein sequence ID" value="VEN64195.1"/>
    <property type="molecule type" value="Genomic_DNA"/>
</dbReference>
<dbReference type="FunFam" id="2.30.30.40:FF:000221">
    <property type="entry name" value="SH3 and cysteine-rich domain-containing protein 2"/>
    <property type="match status" value="1"/>
</dbReference>
<organism evidence="15 16">
    <name type="scientific">Callosobruchus maculatus</name>
    <name type="common">Southern cowpea weevil</name>
    <name type="synonym">Pulse bruchid</name>
    <dbReference type="NCBI Taxonomy" id="64391"/>
    <lineage>
        <taxon>Eukaryota</taxon>
        <taxon>Metazoa</taxon>
        <taxon>Ecdysozoa</taxon>
        <taxon>Arthropoda</taxon>
        <taxon>Hexapoda</taxon>
        <taxon>Insecta</taxon>
        <taxon>Pterygota</taxon>
        <taxon>Neoptera</taxon>
        <taxon>Endopterygota</taxon>
        <taxon>Coleoptera</taxon>
        <taxon>Polyphaga</taxon>
        <taxon>Cucujiformia</taxon>
        <taxon>Chrysomeloidea</taxon>
        <taxon>Chrysomelidae</taxon>
        <taxon>Bruchinae</taxon>
        <taxon>Bruchini</taxon>
        <taxon>Callosobruchus</taxon>
    </lineage>
</organism>
<keyword evidence="16" id="KW-1185">Reference proteome</keyword>
<evidence type="ECO:0000256" key="9">
    <source>
        <dbReference type="ARBA" id="ARBA00022833"/>
    </source>
</evidence>
<evidence type="ECO:0000256" key="4">
    <source>
        <dbReference type="ARBA" id="ARBA00022475"/>
    </source>
</evidence>
<evidence type="ECO:0000313" key="15">
    <source>
        <dbReference type="EMBL" id="VEN64195.1"/>
    </source>
</evidence>
<accession>A0A653DXH3</accession>
<keyword evidence="7" id="KW-0677">Repeat</keyword>
<keyword evidence="4" id="KW-1003">Cell membrane</keyword>
<feature type="domain" description="Phorbol-ester/DAG-type" evidence="14">
    <location>
        <begin position="90"/>
        <end position="139"/>
    </location>
</feature>
<reference evidence="15 16" key="1">
    <citation type="submission" date="2019-01" db="EMBL/GenBank/DDBJ databases">
        <authorList>
            <person name="Sayadi A."/>
        </authorList>
    </citation>
    <scope>NUCLEOTIDE SEQUENCE [LARGE SCALE GENOMIC DNA]</scope>
</reference>
<name>A0A653DXH3_CALMS</name>
<dbReference type="Gene3D" id="3.30.60.20">
    <property type="match status" value="1"/>
</dbReference>
<dbReference type="SMART" id="SM00109">
    <property type="entry name" value="C1"/>
    <property type="match status" value="1"/>
</dbReference>
<dbReference type="OrthoDB" id="6250593at2759"/>
<keyword evidence="5" id="KW-0963">Cytoplasm</keyword>
<dbReference type="PANTHER" id="PTHR15135:SF7">
    <property type="entry name" value="STAC-LIKE, ISOFORM J"/>
    <property type="match status" value="1"/>
</dbReference>
<dbReference type="Gene3D" id="2.30.30.40">
    <property type="entry name" value="SH3 Domains"/>
    <property type="match status" value="1"/>
</dbReference>
<dbReference type="Pfam" id="PF00018">
    <property type="entry name" value="SH3_1"/>
    <property type="match status" value="1"/>
</dbReference>
<keyword evidence="6" id="KW-0479">Metal-binding</keyword>
<dbReference type="InterPro" id="IPR001452">
    <property type="entry name" value="SH3_domain"/>
</dbReference>
<evidence type="ECO:0008006" key="17">
    <source>
        <dbReference type="Google" id="ProtNLM"/>
    </source>
</evidence>
<protein>
    <recommendedName>
        <fullName evidence="17">SH3 and cysteine-rich domain-containing protein</fullName>
    </recommendedName>
</protein>
<dbReference type="PROSITE" id="PS00479">
    <property type="entry name" value="ZF_DAG_PE_1"/>
    <property type="match status" value="1"/>
</dbReference>
<dbReference type="SMART" id="SM00326">
    <property type="entry name" value="SH3"/>
    <property type="match status" value="1"/>
</dbReference>
<evidence type="ECO:0000313" key="16">
    <source>
        <dbReference type="Proteomes" id="UP000410492"/>
    </source>
</evidence>
<dbReference type="GO" id="GO:0003009">
    <property type="term" value="P:skeletal muscle contraction"/>
    <property type="evidence" value="ECO:0007669"/>
    <property type="project" value="TreeGrafter"/>
</dbReference>
<comment type="subcellular location">
    <subcellularLocation>
        <location evidence="1">Cell membrane</location>
        <location evidence="1">Sarcolemma</location>
        <topology evidence="1">Peripheral membrane protein</topology>
        <orientation evidence="1">Cytoplasmic side</orientation>
    </subcellularLocation>
    <subcellularLocation>
        <location evidence="2">Cytoplasm</location>
    </subcellularLocation>
</comment>
<dbReference type="GO" id="GO:0042383">
    <property type="term" value="C:sarcolemma"/>
    <property type="evidence" value="ECO:0007669"/>
    <property type="project" value="UniProtKB-SubCell"/>
</dbReference>
<dbReference type="InterPro" id="IPR046349">
    <property type="entry name" value="C1-like_sf"/>
</dbReference>
<feature type="region of interest" description="Disordered" evidence="12">
    <location>
        <begin position="230"/>
        <end position="306"/>
    </location>
</feature>
<gene>
    <name evidence="15" type="ORF">CALMAC_LOCUS20788</name>
</gene>
<evidence type="ECO:0000256" key="2">
    <source>
        <dbReference type="ARBA" id="ARBA00004496"/>
    </source>
</evidence>
<evidence type="ECO:0000256" key="7">
    <source>
        <dbReference type="ARBA" id="ARBA00022737"/>
    </source>
</evidence>
<dbReference type="GO" id="GO:1903078">
    <property type="term" value="P:positive regulation of protein localization to plasma membrane"/>
    <property type="evidence" value="ECO:0007669"/>
    <property type="project" value="TreeGrafter"/>
</dbReference>
<dbReference type="SUPFAM" id="SSF50044">
    <property type="entry name" value="SH3-domain"/>
    <property type="match status" value="1"/>
</dbReference>
<evidence type="ECO:0000256" key="8">
    <source>
        <dbReference type="ARBA" id="ARBA00022771"/>
    </source>
</evidence>